<dbReference type="GO" id="GO:0008168">
    <property type="term" value="F:methyltransferase activity"/>
    <property type="evidence" value="ECO:0007669"/>
    <property type="project" value="UniProtKB-KW"/>
</dbReference>
<evidence type="ECO:0000256" key="1">
    <source>
        <dbReference type="ARBA" id="ARBA00022679"/>
    </source>
</evidence>
<sequence>MTITTTGPESSQYSFSNAAPEGDEQLRLLAGILDEHSTAVLGRIGITAGWHCLDIGPGAGTITRWIAERVGPDGHVTSLDLDPRHIPAAGNITVRQGDVRSAELPADHYDLIHARLLLLHLTDRDAVIRRLVAALKPGGLLVTSDWDTTRRDVLLHAPDEACAAAFDAFQDALLGILEDNGADLGWARRAPLSLRAAGLVDLRTEVSNRLWPGGTAANLLHVSNSYQLRDPLLARGVTQEQLELVRAAMLDPQALAYCYPTYTSIGRRPTH</sequence>
<name>A0ABP5TRI0_9ACTN</name>
<dbReference type="PANTHER" id="PTHR43861:SF3">
    <property type="entry name" value="PUTATIVE (AFU_ORTHOLOGUE AFUA_2G14390)-RELATED"/>
    <property type="match status" value="1"/>
</dbReference>
<dbReference type="EMBL" id="BAAARV010000046">
    <property type="protein sequence ID" value="GAA2359789.1"/>
    <property type="molecule type" value="Genomic_DNA"/>
</dbReference>
<dbReference type="SUPFAM" id="SSF53335">
    <property type="entry name" value="S-adenosyl-L-methionine-dependent methyltransferases"/>
    <property type="match status" value="1"/>
</dbReference>
<dbReference type="Proteomes" id="UP001501444">
    <property type="component" value="Unassembled WGS sequence"/>
</dbReference>
<keyword evidence="1" id="KW-0808">Transferase</keyword>
<dbReference type="GO" id="GO:0032259">
    <property type="term" value="P:methylation"/>
    <property type="evidence" value="ECO:0007669"/>
    <property type="project" value="UniProtKB-KW"/>
</dbReference>
<dbReference type="RefSeq" id="WP_344615328.1">
    <property type="nucleotide sequence ID" value="NZ_BAAARV010000046.1"/>
</dbReference>
<dbReference type="InterPro" id="IPR029063">
    <property type="entry name" value="SAM-dependent_MTases_sf"/>
</dbReference>
<protein>
    <submittedName>
        <fullName evidence="2">Class I SAM-dependent methyltransferase</fullName>
    </submittedName>
</protein>
<evidence type="ECO:0000313" key="3">
    <source>
        <dbReference type="Proteomes" id="UP001501444"/>
    </source>
</evidence>
<proteinExistence type="predicted"/>
<dbReference type="CDD" id="cd02440">
    <property type="entry name" value="AdoMet_MTases"/>
    <property type="match status" value="1"/>
</dbReference>
<keyword evidence="2" id="KW-0489">Methyltransferase</keyword>
<keyword evidence="3" id="KW-1185">Reference proteome</keyword>
<reference evidence="3" key="1">
    <citation type="journal article" date="2019" name="Int. J. Syst. Evol. Microbiol.">
        <title>The Global Catalogue of Microorganisms (GCM) 10K type strain sequencing project: providing services to taxonomists for standard genome sequencing and annotation.</title>
        <authorList>
            <consortium name="The Broad Institute Genomics Platform"/>
            <consortium name="The Broad Institute Genome Sequencing Center for Infectious Disease"/>
            <person name="Wu L."/>
            <person name="Ma J."/>
        </authorList>
    </citation>
    <scope>NUCLEOTIDE SEQUENCE [LARGE SCALE GENOMIC DNA]</scope>
    <source>
        <strain evidence="3">JCM 3272</strain>
    </source>
</reference>
<evidence type="ECO:0000313" key="2">
    <source>
        <dbReference type="EMBL" id="GAA2359789.1"/>
    </source>
</evidence>
<comment type="caution">
    <text evidence="2">The sequence shown here is derived from an EMBL/GenBank/DDBJ whole genome shotgun (WGS) entry which is preliminary data.</text>
</comment>
<accession>A0ABP5TRI0</accession>
<gene>
    <name evidence="2" type="ORF">GCM10010170_054250</name>
</gene>
<organism evidence="2 3">
    <name type="scientific">Dactylosporangium salmoneum</name>
    <dbReference type="NCBI Taxonomy" id="53361"/>
    <lineage>
        <taxon>Bacteria</taxon>
        <taxon>Bacillati</taxon>
        <taxon>Actinomycetota</taxon>
        <taxon>Actinomycetes</taxon>
        <taxon>Micromonosporales</taxon>
        <taxon>Micromonosporaceae</taxon>
        <taxon>Dactylosporangium</taxon>
    </lineage>
</organism>
<dbReference type="PANTHER" id="PTHR43861">
    <property type="entry name" value="TRANS-ACONITATE 2-METHYLTRANSFERASE-RELATED"/>
    <property type="match status" value="1"/>
</dbReference>
<dbReference type="Pfam" id="PF13489">
    <property type="entry name" value="Methyltransf_23"/>
    <property type="match status" value="1"/>
</dbReference>
<dbReference type="Gene3D" id="3.40.50.150">
    <property type="entry name" value="Vaccinia Virus protein VP39"/>
    <property type="match status" value="1"/>
</dbReference>